<feature type="binding site" evidence="2">
    <location>
        <position position="65"/>
    </location>
    <ligand>
        <name>Fe cation</name>
        <dbReference type="ChEBI" id="CHEBI:24875"/>
    </ligand>
</feature>
<evidence type="ECO:0000256" key="2">
    <source>
        <dbReference type="PIRSR" id="PIRSR006232-1"/>
    </source>
</evidence>
<feature type="binding site" evidence="2">
    <location>
        <position position="109"/>
    </location>
    <ligand>
        <name>Fe cation</name>
        <dbReference type="ChEBI" id="CHEBI:24875"/>
    </ligand>
</feature>
<comment type="cofactor">
    <cofactor evidence="2">
        <name>Fe cation</name>
        <dbReference type="ChEBI" id="CHEBI:24875"/>
    </cofactor>
    <text evidence="2">Binds 1 Fe cation per subunit.</text>
</comment>
<gene>
    <name evidence="6" type="ORF">AVDCRST_MAG71-2218</name>
</gene>
<accession>A0A6J4LRQ7</accession>
<dbReference type="InterPro" id="IPR012093">
    <property type="entry name" value="Pirin"/>
</dbReference>
<dbReference type="CDD" id="cd02247">
    <property type="entry name" value="cupin_pirin_C"/>
    <property type="match status" value="1"/>
</dbReference>
<dbReference type="EMBL" id="CADCUA010000508">
    <property type="protein sequence ID" value="CAA9340184.1"/>
    <property type="molecule type" value="Genomic_DNA"/>
</dbReference>
<feature type="domain" description="Pirin N-terminal" evidence="4">
    <location>
        <begin position="25"/>
        <end position="125"/>
    </location>
</feature>
<dbReference type="PANTHER" id="PTHR13903:SF8">
    <property type="entry name" value="PIRIN"/>
    <property type="match status" value="1"/>
</dbReference>
<dbReference type="InterPro" id="IPR014710">
    <property type="entry name" value="RmlC-like_jellyroll"/>
</dbReference>
<evidence type="ECO:0000313" key="6">
    <source>
        <dbReference type="EMBL" id="CAA9340184.1"/>
    </source>
</evidence>
<feature type="binding site" evidence="2">
    <location>
        <position position="107"/>
    </location>
    <ligand>
        <name>Fe cation</name>
        <dbReference type="ChEBI" id="CHEBI:24875"/>
    </ligand>
</feature>
<dbReference type="Pfam" id="PF05726">
    <property type="entry name" value="Pirin_C"/>
    <property type="match status" value="1"/>
</dbReference>
<dbReference type="InterPro" id="IPR003829">
    <property type="entry name" value="Pirin_N_dom"/>
</dbReference>
<dbReference type="AlphaFoldDB" id="A0A6J4LRQ7"/>
<comment type="similarity">
    <text evidence="1 3">Belongs to the pirin family.</text>
</comment>
<proteinExistence type="inferred from homology"/>
<organism evidence="6">
    <name type="scientific">uncultured Lysobacter sp</name>
    <dbReference type="NCBI Taxonomy" id="271060"/>
    <lineage>
        <taxon>Bacteria</taxon>
        <taxon>Pseudomonadati</taxon>
        <taxon>Pseudomonadota</taxon>
        <taxon>Gammaproteobacteria</taxon>
        <taxon>Lysobacterales</taxon>
        <taxon>Lysobacteraceae</taxon>
        <taxon>Lysobacter</taxon>
        <taxon>environmental samples</taxon>
    </lineage>
</organism>
<dbReference type="Pfam" id="PF02678">
    <property type="entry name" value="Pirin"/>
    <property type="match status" value="1"/>
</dbReference>
<dbReference type="InterPro" id="IPR011051">
    <property type="entry name" value="RmlC_Cupin_sf"/>
</dbReference>
<protein>
    <submittedName>
        <fullName evidence="6">Pirin</fullName>
    </submittedName>
</protein>
<dbReference type="PANTHER" id="PTHR13903">
    <property type="entry name" value="PIRIN-RELATED"/>
    <property type="match status" value="1"/>
</dbReference>
<feature type="binding site" evidence="2">
    <location>
        <position position="63"/>
    </location>
    <ligand>
        <name>Fe cation</name>
        <dbReference type="ChEBI" id="CHEBI:24875"/>
    </ligand>
</feature>
<reference evidence="6" key="1">
    <citation type="submission" date="2020-02" db="EMBL/GenBank/DDBJ databases">
        <authorList>
            <person name="Meier V. D."/>
        </authorList>
    </citation>
    <scope>NUCLEOTIDE SEQUENCE</scope>
    <source>
        <strain evidence="6">AVDCRST_MAG71</strain>
    </source>
</reference>
<evidence type="ECO:0000256" key="1">
    <source>
        <dbReference type="ARBA" id="ARBA00008416"/>
    </source>
</evidence>
<evidence type="ECO:0000256" key="3">
    <source>
        <dbReference type="RuleBase" id="RU003457"/>
    </source>
</evidence>
<dbReference type="GO" id="GO:0046872">
    <property type="term" value="F:metal ion binding"/>
    <property type="evidence" value="ECO:0007669"/>
    <property type="project" value="UniProtKB-KW"/>
</dbReference>
<evidence type="ECO:0000259" key="5">
    <source>
        <dbReference type="Pfam" id="PF05726"/>
    </source>
</evidence>
<dbReference type="PIRSF" id="PIRSF006232">
    <property type="entry name" value="Pirin"/>
    <property type="match status" value="1"/>
</dbReference>
<keyword evidence="2" id="KW-0479">Metal-binding</keyword>
<dbReference type="CDD" id="cd02909">
    <property type="entry name" value="cupin_pirin_N"/>
    <property type="match status" value="1"/>
</dbReference>
<sequence>MSNPDRNARVTRLVRGMPASDGAGVRLTRVIGTSQLPDLDPFLMLDEFGTDRPEDYLAGFPDHPHRGFETVTYMLDGRMRHSDNHGNEGVLVPGSVQWMTAGRGLVHSEMPEQLEGRMRGFQLWVNLPARDKMCEPRYQEFTPEQIQHVEPAPGVVVKVIAGRVGGTAGPVYGAGEAATAPVYLDIALEAGASWQYGLPTGHNAFVYAYEGGVQVGEHEHARNVGAQELGVLGGGELVALRAGDAGARLILVAGKPLREPVARHGPFVMNTREELMQAFADLQAGRF</sequence>
<keyword evidence="2" id="KW-0408">Iron</keyword>
<dbReference type="InterPro" id="IPR008778">
    <property type="entry name" value="Pirin_C_dom"/>
</dbReference>
<evidence type="ECO:0000259" key="4">
    <source>
        <dbReference type="Pfam" id="PF02678"/>
    </source>
</evidence>
<dbReference type="SUPFAM" id="SSF51182">
    <property type="entry name" value="RmlC-like cupins"/>
    <property type="match status" value="1"/>
</dbReference>
<feature type="domain" description="Pirin C-terminal" evidence="5">
    <location>
        <begin position="183"/>
        <end position="287"/>
    </location>
</feature>
<dbReference type="Gene3D" id="2.60.120.10">
    <property type="entry name" value="Jelly Rolls"/>
    <property type="match status" value="2"/>
</dbReference>
<name>A0A6J4LRQ7_9GAMM</name>